<dbReference type="CDD" id="cd16936">
    <property type="entry name" value="HATPase_RsbW-like"/>
    <property type="match status" value="1"/>
</dbReference>
<dbReference type="InterPro" id="IPR036890">
    <property type="entry name" value="HATPase_C_sf"/>
</dbReference>
<feature type="domain" description="Histidine kinase/HSP90-like ATPase" evidence="2">
    <location>
        <begin position="35"/>
        <end position="157"/>
    </location>
</feature>
<keyword evidence="4" id="KW-1185">Reference proteome</keyword>
<keyword evidence="1" id="KW-0723">Serine/threonine-protein kinase</keyword>
<dbReference type="InterPro" id="IPR003594">
    <property type="entry name" value="HATPase_dom"/>
</dbReference>
<dbReference type="EMBL" id="JAEKPD010000009">
    <property type="protein sequence ID" value="MBJ3763129.1"/>
    <property type="molecule type" value="Genomic_DNA"/>
</dbReference>
<evidence type="ECO:0000256" key="1">
    <source>
        <dbReference type="ARBA" id="ARBA00022527"/>
    </source>
</evidence>
<reference evidence="3" key="1">
    <citation type="submission" date="2020-12" db="EMBL/GenBank/DDBJ databases">
        <title>Bacterial taxonomy.</title>
        <authorList>
            <person name="Pan X."/>
        </authorList>
    </citation>
    <scope>NUCLEOTIDE SEQUENCE</scope>
    <source>
        <strain evidence="3">KCTC 52957</strain>
    </source>
</reference>
<evidence type="ECO:0000259" key="2">
    <source>
        <dbReference type="Pfam" id="PF13581"/>
    </source>
</evidence>
<dbReference type="Pfam" id="PF13581">
    <property type="entry name" value="HATPase_c_2"/>
    <property type="match status" value="1"/>
</dbReference>
<proteinExistence type="predicted"/>
<dbReference type="PANTHER" id="PTHR35526">
    <property type="entry name" value="ANTI-SIGMA-F FACTOR RSBW-RELATED"/>
    <property type="match status" value="1"/>
</dbReference>
<dbReference type="RefSeq" id="WP_198916307.1">
    <property type="nucleotide sequence ID" value="NZ_JAEKPD010000009.1"/>
</dbReference>
<sequence length="167" mass="18609">MRSDPDADPRGEPSHVIRESWRNELRILFPSGALAVRDALASTMDGLRHLRLDPEDRSTIELVLAEVLNNIVEHGYPDNAPGMIELYITHDPGGLSCVALDSGRAMPGKRLPIPHPPDPDQPPPSLSEGGFGWFLIRELSSDLSYQRVGNRNRLSFRLDLTHRIQSC</sequence>
<keyword evidence="3" id="KW-0547">Nucleotide-binding</keyword>
<dbReference type="Gene3D" id="3.30.565.10">
    <property type="entry name" value="Histidine kinase-like ATPase, C-terminal domain"/>
    <property type="match status" value="1"/>
</dbReference>
<dbReference type="GO" id="GO:0004674">
    <property type="term" value="F:protein serine/threonine kinase activity"/>
    <property type="evidence" value="ECO:0007669"/>
    <property type="project" value="UniProtKB-KW"/>
</dbReference>
<organism evidence="3 4">
    <name type="scientific">Palleronia pontilimi</name>
    <dbReference type="NCBI Taxonomy" id="1964209"/>
    <lineage>
        <taxon>Bacteria</taxon>
        <taxon>Pseudomonadati</taxon>
        <taxon>Pseudomonadota</taxon>
        <taxon>Alphaproteobacteria</taxon>
        <taxon>Rhodobacterales</taxon>
        <taxon>Roseobacteraceae</taxon>
        <taxon>Palleronia</taxon>
    </lineage>
</organism>
<dbReference type="InterPro" id="IPR050267">
    <property type="entry name" value="Anti-sigma-factor_SerPK"/>
</dbReference>
<protein>
    <submittedName>
        <fullName evidence="3">ATP-binding protein</fullName>
    </submittedName>
</protein>
<accession>A0A934MHA0</accession>
<name>A0A934MHA0_9RHOB</name>
<dbReference type="PANTHER" id="PTHR35526:SF3">
    <property type="entry name" value="ANTI-SIGMA-F FACTOR RSBW"/>
    <property type="match status" value="1"/>
</dbReference>
<dbReference type="SUPFAM" id="SSF55874">
    <property type="entry name" value="ATPase domain of HSP90 chaperone/DNA topoisomerase II/histidine kinase"/>
    <property type="match status" value="1"/>
</dbReference>
<dbReference type="AlphaFoldDB" id="A0A934MHA0"/>
<keyword evidence="3" id="KW-0067">ATP-binding</keyword>
<dbReference type="GO" id="GO:0005524">
    <property type="term" value="F:ATP binding"/>
    <property type="evidence" value="ECO:0007669"/>
    <property type="project" value="UniProtKB-KW"/>
</dbReference>
<keyword evidence="1" id="KW-0808">Transferase</keyword>
<dbReference type="Proteomes" id="UP000642488">
    <property type="component" value="Unassembled WGS sequence"/>
</dbReference>
<evidence type="ECO:0000313" key="3">
    <source>
        <dbReference type="EMBL" id="MBJ3763129.1"/>
    </source>
</evidence>
<evidence type="ECO:0000313" key="4">
    <source>
        <dbReference type="Proteomes" id="UP000642488"/>
    </source>
</evidence>
<comment type="caution">
    <text evidence="3">The sequence shown here is derived from an EMBL/GenBank/DDBJ whole genome shotgun (WGS) entry which is preliminary data.</text>
</comment>
<gene>
    <name evidence="3" type="ORF">ILP92_10275</name>
</gene>
<keyword evidence="1" id="KW-0418">Kinase</keyword>